<sequence length="107" mass="12299">MATYKETAVKYAESIARLKNSTQREHRLQEIIADINTLFVDGKPIDDNQKVRLYRELKKALKELGFVDIVFDLQINEGLEELAKSSGFIGNDELLELMSMVAREPKR</sequence>
<comment type="caution">
    <text evidence="1">The sequence shown here is derived from an EMBL/GenBank/DDBJ whole genome shotgun (WGS) entry which is preliminary data.</text>
</comment>
<organism evidence="1 2">
    <name type="scientific">Proteus penneri</name>
    <dbReference type="NCBI Taxonomy" id="102862"/>
    <lineage>
        <taxon>Bacteria</taxon>
        <taxon>Pseudomonadati</taxon>
        <taxon>Pseudomonadota</taxon>
        <taxon>Gammaproteobacteria</taxon>
        <taxon>Enterobacterales</taxon>
        <taxon>Morganellaceae</taxon>
        <taxon>Proteus</taxon>
    </lineage>
</organism>
<dbReference type="Proteomes" id="UP000619976">
    <property type="component" value="Unassembled WGS sequence"/>
</dbReference>
<proteinExistence type="predicted"/>
<reference evidence="1 2" key="1">
    <citation type="submission" date="2020-12" db="EMBL/GenBank/DDBJ databases">
        <title>Enhanced detection system for hospital associated transmission using whole genome sequencing surveillance.</title>
        <authorList>
            <person name="Harrison L.H."/>
            <person name="Van Tyne D."/>
            <person name="Marsh J.W."/>
            <person name="Griffith M.P."/>
            <person name="Snyder D.J."/>
            <person name="Cooper V.S."/>
            <person name="Mustapha M."/>
        </authorList>
    </citation>
    <scope>NUCLEOTIDE SEQUENCE [LARGE SCALE GENOMIC DNA]</scope>
    <source>
        <strain evidence="1 2">PR00195</strain>
    </source>
</reference>
<protein>
    <submittedName>
        <fullName evidence="1">Uncharacterized protein</fullName>
    </submittedName>
</protein>
<evidence type="ECO:0000313" key="2">
    <source>
        <dbReference type="Proteomes" id="UP000619976"/>
    </source>
</evidence>
<keyword evidence="2" id="KW-1185">Reference proteome</keyword>
<dbReference type="RefSeq" id="WP_198813274.1">
    <property type="nucleotide sequence ID" value="NZ_CAXOSF010000011.1"/>
</dbReference>
<gene>
    <name evidence="1" type="ORF">JFQ69_11445</name>
</gene>
<dbReference type="EMBL" id="JAEKCB010000005">
    <property type="protein sequence ID" value="MBJ2118270.1"/>
    <property type="molecule type" value="Genomic_DNA"/>
</dbReference>
<name>A0ABS0W4Q2_9GAMM</name>
<accession>A0ABS0W4Q2</accession>
<evidence type="ECO:0000313" key="1">
    <source>
        <dbReference type="EMBL" id="MBJ2118270.1"/>
    </source>
</evidence>